<name>A0A178IDZ9_9BACT</name>
<dbReference type="InterPro" id="IPR020396">
    <property type="entry name" value="NADH_UbQ_OxRdtase_CS"/>
</dbReference>
<dbReference type="OrthoDB" id="9801496at2"/>
<keyword evidence="3" id="KW-1278">Translocase</keyword>
<keyword evidence="4" id="KW-0874">Quinone</keyword>
<keyword evidence="3" id="KW-0520">NAD</keyword>
<comment type="caution">
    <text evidence="7">The sequence shown here is derived from an EMBL/GenBank/DDBJ whole genome shotgun (WGS) entry which is preliminary data.</text>
</comment>
<feature type="region of interest" description="Disordered" evidence="5">
    <location>
        <begin position="207"/>
        <end position="229"/>
    </location>
</feature>
<gene>
    <name evidence="7" type="ORF">AW736_18305</name>
</gene>
<comment type="similarity">
    <text evidence="1 3">Belongs to the complex I 30 kDa subunit family.</text>
</comment>
<dbReference type="PROSITE" id="PS00542">
    <property type="entry name" value="COMPLEX1_30K"/>
    <property type="match status" value="1"/>
</dbReference>
<dbReference type="PANTHER" id="PTHR10884">
    <property type="entry name" value="NADH DEHYDROGENASE UBIQUINONE IRON-SULFUR PROTEIN 3"/>
    <property type="match status" value="1"/>
</dbReference>
<reference evidence="7 8" key="1">
    <citation type="submission" date="2016-01" db="EMBL/GenBank/DDBJ databases">
        <title>High potential of lignocellulose degradation of a new Verrucomicrobia species.</title>
        <authorList>
            <person name="Wang Y."/>
            <person name="Shi Y."/>
            <person name="Qiu Z."/>
            <person name="Liu S."/>
            <person name="Yang H."/>
        </authorList>
    </citation>
    <scope>NUCLEOTIDE SEQUENCE [LARGE SCALE GENOMIC DNA]</scope>
    <source>
        <strain evidence="7 8">TSB47</strain>
    </source>
</reference>
<evidence type="ECO:0000256" key="3">
    <source>
        <dbReference type="RuleBase" id="RU003456"/>
    </source>
</evidence>
<comment type="function">
    <text evidence="4">NDH-1 shuttles electrons from NADH, via FMN and iron-sulfur (Fe-S) centers, to quinones in the respiratory chain.</text>
</comment>
<feature type="compositionally biased region" description="Polar residues" evidence="5">
    <location>
        <begin position="219"/>
        <end position="229"/>
    </location>
</feature>
<dbReference type="AlphaFoldDB" id="A0A178IDZ9"/>
<dbReference type="PANTHER" id="PTHR10884:SF14">
    <property type="entry name" value="NADH DEHYDROGENASE [UBIQUINONE] IRON-SULFUR PROTEIN 3, MITOCHONDRIAL"/>
    <property type="match status" value="1"/>
</dbReference>
<keyword evidence="8" id="KW-1185">Reference proteome</keyword>
<organism evidence="7 8">
    <name type="scientific">Termitidicoccus mucosus</name>
    <dbReference type="NCBI Taxonomy" id="1184151"/>
    <lineage>
        <taxon>Bacteria</taxon>
        <taxon>Pseudomonadati</taxon>
        <taxon>Verrucomicrobiota</taxon>
        <taxon>Opitutia</taxon>
        <taxon>Opitutales</taxon>
        <taxon>Opitutaceae</taxon>
        <taxon>Termitidicoccus</taxon>
    </lineage>
</organism>
<proteinExistence type="inferred from homology"/>
<dbReference type="SUPFAM" id="SSF143243">
    <property type="entry name" value="Nqo5-like"/>
    <property type="match status" value="1"/>
</dbReference>
<dbReference type="InterPro" id="IPR037232">
    <property type="entry name" value="NADH_quin_OxRdtase_su_C/D-like"/>
</dbReference>
<dbReference type="Pfam" id="PF00329">
    <property type="entry name" value="Complex1_30kDa"/>
    <property type="match status" value="1"/>
</dbReference>
<dbReference type="GO" id="GO:0048038">
    <property type="term" value="F:quinone binding"/>
    <property type="evidence" value="ECO:0007669"/>
    <property type="project" value="UniProtKB-KW"/>
</dbReference>
<dbReference type="Proteomes" id="UP000078486">
    <property type="component" value="Unassembled WGS sequence"/>
</dbReference>
<feature type="domain" description="NADH:ubiquinone oxidoreductase 30kDa subunit" evidence="6">
    <location>
        <begin position="39"/>
        <end position="187"/>
    </location>
</feature>
<evidence type="ECO:0000256" key="1">
    <source>
        <dbReference type="ARBA" id="ARBA00007569"/>
    </source>
</evidence>
<dbReference type="GO" id="GO:0008137">
    <property type="term" value="F:NADH dehydrogenase (ubiquinone) activity"/>
    <property type="evidence" value="ECO:0007669"/>
    <property type="project" value="InterPro"/>
</dbReference>
<evidence type="ECO:0000256" key="4">
    <source>
        <dbReference type="RuleBase" id="RU003582"/>
    </source>
</evidence>
<evidence type="ECO:0000256" key="5">
    <source>
        <dbReference type="SAM" id="MobiDB-lite"/>
    </source>
</evidence>
<dbReference type="EMBL" id="LRRQ01000142">
    <property type="protein sequence ID" value="OAM88210.1"/>
    <property type="molecule type" value="Genomic_DNA"/>
</dbReference>
<dbReference type="InterPro" id="IPR001268">
    <property type="entry name" value="NADH_UbQ_OxRdtase_30kDa_su"/>
</dbReference>
<evidence type="ECO:0000259" key="6">
    <source>
        <dbReference type="Pfam" id="PF00329"/>
    </source>
</evidence>
<evidence type="ECO:0000313" key="8">
    <source>
        <dbReference type="Proteomes" id="UP000078486"/>
    </source>
</evidence>
<dbReference type="RefSeq" id="WP_068771758.1">
    <property type="nucleotide sequence ID" value="NZ_CP109796.1"/>
</dbReference>
<evidence type="ECO:0000313" key="7">
    <source>
        <dbReference type="EMBL" id="OAM88210.1"/>
    </source>
</evidence>
<accession>A0A178IDZ9</accession>
<dbReference type="EC" id="7.1.1.-" evidence="4"/>
<dbReference type="Gene3D" id="3.30.460.80">
    <property type="entry name" value="NADH:ubiquinone oxidoreductase, 30kDa subunit"/>
    <property type="match status" value="1"/>
</dbReference>
<keyword evidence="2 3" id="KW-0813">Transport</keyword>
<dbReference type="STRING" id="1184151.AW736_18305"/>
<evidence type="ECO:0000256" key="2">
    <source>
        <dbReference type="ARBA" id="ARBA00022448"/>
    </source>
</evidence>
<dbReference type="GO" id="GO:0016651">
    <property type="term" value="F:oxidoreductase activity, acting on NAD(P)H"/>
    <property type="evidence" value="ECO:0007669"/>
    <property type="project" value="InterPro"/>
</dbReference>
<comment type="catalytic activity">
    <reaction evidence="4">
        <text>a quinone + NADH + 5 H(+)(in) = a quinol + NAD(+) + 4 H(+)(out)</text>
        <dbReference type="Rhea" id="RHEA:57888"/>
        <dbReference type="ChEBI" id="CHEBI:15378"/>
        <dbReference type="ChEBI" id="CHEBI:24646"/>
        <dbReference type="ChEBI" id="CHEBI:57540"/>
        <dbReference type="ChEBI" id="CHEBI:57945"/>
        <dbReference type="ChEBI" id="CHEBI:132124"/>
    </reaction>
</comment>
<sequence length="229" mass="25901">METLEQLRDRLIAAFPAPDAVTLVTNPGPAAQHSLLLAHAHAREIARFLRDDPALRLDFCSNVSGVDWPDKEITETVKITTPDPAGGPDKVTEQKTKRLQPGYLEVVYHLYSMALKTTAPVVLRLRTANRADDVTVPSLTPVWRSCEFQEREVFDLFGVRFEGHPDLRRILMWDEFKDHPMRKDYVSPDDYEWEPTPHDEVLARAKTHYPAPPALTPSPAVTTKQEAAK</sequence>
<protein>
    <recommendedName>
        <fullName evidence="4">NADH-quinone oxidoreductase</fullName>
        <ecNumber evidence="4">7.1.1.-</ecNumber>
    </recommendedName>
</protein>